<protein>
    <recommendedName>
        <fullName evidence="4">HTH La-type RNA-binding domain-containing protein</fullName>
    </recommendedName>
</protein>
<dbReference type="PROSITE" id="PS50961">
    <property type="entry name" value="HTH_LA"/>
    <property type="match status" value="1"/>
</dbReference>
<gene>
    <name evidence="5" type="ORF">LLUT_LOCUS29749</name>
</gene>
<evidence type="ECO:0000256" key="2">
    <source>
        <dbReference type="PROSITE-ProRule" id="PRU00332"/>
    </source>
</evidence>
<dbReference type="Pfam" id="PF05383">
    <property type="entry name" value="La"/>
    <property type="match status" value="1"/>
</dbReference>
<dbReference type="SUPFAM" id="SSF46785">
    <property type="entry name" value="Winged helix' DNA-binding domain"/>
    <property type="match status" value="1"/>
</dbReference>
<evidence type="ECO:0000313" key="5">
    <source>
        <dbReference type="EMBL" id="CAL0328689.1"/>
    </source>
</evidence>
<feature type="compositionally biased region" description="Low complexity" evidence="3">
    <location>
        <begin position="68"/>
        <end position="78"/>
    </location>
</feature>
<organism evidence="5 6">
    <name type="scientific">Lupinus luteus</name>
    <name type="common">European yellow lupine</name>
    <dbReference type="NCBI Taxonomy" id="3873"/>
    <lineage>
        <taxon>Eukaryota</taxon>
        <taxon>Viridiplantae</taxon>
        <taxon>Streptophyta</taxon>
        <taxon>Embryophyta</taxon>
        <taxon>Tracheophyta</taxon>
        <taxon>Spermatophyta</taxon>
        <taxon>Magnoliopsida</taxon>
        <taxon>eudicotyledons</taxon>
        <taxon>Gunneridae</taxon>
        <taxon>Pentapetalae</taxon>
        <taxon>rosids</taxon>
        <taxon>fabids</taxon>
        <taxon>Fabales</taxon>
        <taxon>Fabaceae</taxon>
        <taxon>Papilionoideae</taxon>
        <taxon>50 kb inversion clade</taxon>
        <taxon>genistoids sensu lato</taxon>
        <taxon>core genistoids</taxon>
        <taxon>Genisteae</taxon>
        <taxon>Lupinus</taxon>
    </lineage>
</organism>
<dbReference type="CDD" id="cd07323">
    <property type="entry name" value="LAM"/>
    <property type="match status" value="1"/>
</dbReference>
<dbReference type="Gene3D" id="1.10.10.10">
    <property type="entry name" value="Winged helix-like DNA-binding domain superfamily/Winged helix DNA-binding domain"/>
    <property type="match status" value="1"/>
</dbReference>
<reference evidence="5 6" key="1">
    <citation type="submission" date="2024-03" db="EMBL/GenBank/DDBJ databases">
        <authorList>
            <person name="Martinez-Hernandez J."/>
        </authorList>
    </citation>
    <scope>NUCLEOTIDE SEQUENCE [LARGE SCALE GENOMIC DNA]</scope>
</reference>
<feature type="domain" description="HTH La-type RNA-binding" evidence="4">
    <location>
        <begin position="386"/>
        <end position="475"/>
    </location>
</feature>
<sequence>MVNTPESSSNHRSPTSAPPLPAASGDSISPKLPPQTLPSPWAQVVRGGDTESTSAVKKSPSLPPPTLSPSSSSSALPPDQAILSDSVEKTNSNTVAAADSSSFDANDDNAGRSKKPAWRKPSNGVVSEGGAVMGADSWPALSESTKVSGKLQPESSSSKAAAEGSSLSSSQAPLTSHSPQKQDNSNAKPNSALNYNMPNKQRLMKRGGGNNIGSGPAQSSYSNHPPPPPPPPFPVYQLHPGGYGIPDHSPRDHYWNNSWGTRPPASGFAPAMNDNRGSSRRGNFGPHPRRDGSYHNNYGSRRDRDRGNYANSGDAHVHQPRMPPPRGLLRHPPPNTAGFIGPQAIRGPFTNHGGFPELCYIPTPLFDYFKGMPFYTHGPPSPLFFPAAESPPTNTIVNQIDYYFSDANLVKDDFLKSKMDEQGWVPVALIANFPRVRRLTNSIQVILDSMRASTLVEVQGDKLRRRNEWKTWVPSAKFQADSGSISPDGSRHNNLAADFQTKALENATKEEGPMESNNHSQLPNGDAAGNNNY</sequence>
<accession>A0AAV1Y591</accession>
<dbReference type="AlphaFoldDB" id="A0AAV1Y591"/>
<feature type="compositionally biased region" description="Polar residues" evidence="3">
    <location>
        <begin position="179"/>
        <end position="199"/>
    </location>
</feature>
<evidence type="ECO:0000259" key="4">
    <source>
        <dbReference type="PROSITE" id="PS50961"/>
    </source>
</evidence>
<dbReference type="PANTHER" id="PTHR22792:SF147">
    <property type="entry name" value="LA-RELATED PROTEIN 6 LA RNA-BINDING DOMAIN PROTEIN"/>
    <property type="match status" value="1"/>
</dbReference>
<evidence type="ECO:0000256" key="1">
    <source>
        <dbReference type="ARBA" id="ARBA00022884"/>
    </source>
</evidence>
<comment type="caution">
    <text evidence="5">The sequence shown here is derived from an EMBL/GenBank/DDBJ whole genome shotgun (WGS) entry which is preliminary data.</text>
</comment>
<dbReference type="EMBL" id="CAXHTB010000021">
    <property type="protein sequence ID" value="CAL0328689.1"/>
    <property type="molecule type" value="Genomic_DNA"/>
</dbReference>
<feature type="compositionally biased region" description="Polar residues" evidence="3">
    <location>
        <begin position="515"/>
        <end position="533"/>
    </location>
</feature>
<keyword evidence="1 2" id="KW-0694">RNA-binding</keyword>
<dbReference type="InterPro" id="IPR036390">
    <property type="entry name" value="WH_DNA-bd_sf"/>
</dbReference>
<dbReference type="Proteomes" id="UP001497480">
    <property type="component" value="Unassembled WGS sequence"/>
</dbReference>
<dbReference type="InterPro" id="IPR036388">
    <property type="entry name" value="WH-like_DNA-bd_sf"/>
</dbReference>
<feature type="compositionally biased region" description="Polar residues" evidence="3">
    <location>
        <begin position="1"/>
        <end position="12"/>
    </location>
</feature>
<feature type="region of interest" description="Disordered" evidence="3">
    <location>
        <begin position="1"/>
        <end position="249"/>
    </location>
</feature>
<dbReference type="InterPro" id="IPR006630">
    <property type="entry name" value="La_HTH"/>
</dbReference>
<dbReference type="InterPro" id="IPR045180">
    <property type="entry name" value="La_dom_prot"/>
</dbReference>
<feature type="compositionally biased region" description="Low complexity" evidence="3">
    <location>
        <begin position="155"/>
        <end position="178"/>
    </location>
</feature>
<keyword evidence="6" id="KW-1185">Reference proteome</keyword>
<feature type="compositionally biased region" description="Pro residues" evidence="3">
    <location>
        <begin position="321"/>
        <end position="332"/>
    </location>
</feature>
<dbReference type="SMART" id="SM00715">
    <property type="entry name" value="LA"/>
    <property type="match status" value="1"/>
</dbReference>
<proteinExistence type="predicted"/>
<evidence type="ECO:0000313" key="6">
    <source>
        <dbReference type="Proteomes" id="UP001497480"/>
    </source>
</evidence>
<name>A0AAV1Y591_LUPLU</name>
<dbReference type="PANTHER" id="PTHR22792">
    <property type="entry name" value="LUPUS LA PROTEIN-RELATED"/>
    <property type="match status" value="1"/>
</dbReference>
<feature type="region of interest" description="Disordered" evidence="3">
    <location>
        <begin position="508"/>
        <end position="533"/>
    </location>
</feature>
<feature type="compositionally biased region" description="Pro residues" evidence="3">
    <location>
        <begin position="224"/>
        <end position="234"/>
    </location>
</feature>
<feature type="region of interest" description="Disordered" evidence="3">
    <location>
        <begin position="265"/>
        <end position="332"/>
    </location>
</feature>
<evidence type="ECO:0000256" key="3">
    <source>
        <dbReference type="SAM" id="MobiDB-lite"/>
    </source>
</evidence>
<dbReference type="GO" id="GO:0003723">
    <property type="term" value="F:RNA binding"/>
    <property type="evidence" value="ECO:0007669"/>
    <property type="project" value="UniProtKB-UniRule"/>
</dbReference>